<dbReference type="SMR" id="B4KHC1"/>
<dbReference type="Gene3D" id="3.40.50.2300">
    <property type="match status" value="1"/>
</dbReference>
<keyword evidence="7" id="KW-0378">Hydrolase</keyword>
<organism evidence="15 16">
    <name type="scientific">Drosophila mojavensis</name>
    <name type="common">Fruit fly</name>
    <dbReference type="NCBI Taxonomy" id="7230"/>
    <lineage>
        <taxon>Eukaryota</taxon>
        <taxon>Metazoa</taxon>
        <taxon>Ecdysozoa</taxon>
        <taxon>Arthropoda</taxon>
        <taxon>Hexapoda</taxon>
        <taxon>Insecta</taxon>
        <taxon>Pterygota</taxon>
        <taxon>Neoptera</taxon>
        <taxon>Endopterygota</taxon>
        <taxon>Diptera</taxon>
        <taxon>Brachycera</taxon>
        <taxon>Muscomorpha</taxon>
        <taxon>Ephydroidea</taxon>
        <taxon>Drosophilidae</taxon>
        <taxon>Drosophila</taxon>
    </lineage>
</organism>
<dbReference type="PROSITE" id="PS50821">
    <property type="entry name" value="PAZ"/>
    <property type="match status" value="1"/>
</dbReference>
<name>B4KHC1_DROMO</name>
<dbReference type="GO" id="GO:0140965">
    <property type="term" value="P:secondary piRNA processing"/>
    <property type="evidence" value="ECO:0007669"/>
    <property type="project" value="UniProtKB-ARBA"/>
</dbReference>
<feature type="region of interest" description="Disordered" evidence="12">
    <location>
        <begin position="1"/>
        <end position="48"/>
    </location>
</feature>
<keyword evidence="8" id="KW-0694">RNA-binding</keyword>
<evidence type="ECO:0000259" key="13">
    <source>
        <dbReference type="PROSITE" id="PS50821"/>
    </source>
</evidence>
<dbReference type="InterPro" id="IPR036085">
    <property type="entry name" value="PAZ_dom_sf"/>
</dbReference>
<dbReference type="Proteomes" id="UP000009192">
    <property type="component" value="Unassembled WGS sequence"/>
</dbReference>
<dbReference type="KEGG" id="dmo:Dmoj_GI18157"/>
<evidence type="ECO:0000313" key="15">
    <source>
        <dbReference type="EMBL" id="EDW13338.1"/>
    </source>
</evidence>
<feature type="domain" description="PAZ" evidence="13">
    <location>
        <begin position="265"/>
        <end position="374"/>
    </location>
</feature>
<dbReference type="Gene3D" id="3.30.420.10">
    <property type="entry name" value="Ribonuclease H-like superfamily/Ribonuclease H"/>
    <property type="match status" value="1"/>
</dbReference>
<dbReference type="FunCoup" id="B4KHC1">
    <property type="interactions" value="16"/>
</dbReference>
<evidence type="ECO:0000256" key="5">
    <source>
        <dbReference type="ARBA" id="ARBA00022490"/>
    </source>
</evidence>
<proteinExistence type="inferred from homology"/>
<dbReference type="PhylomeDB" id="B4KHC1"/>
<comment type="subcellular location">
    <subcellularLocation>
        <location evidence="1">Cytoplasm</location>
        <location evidence="1">Cytoplasmic ribonucleoprotein granule</location>
    </subcellularLocation>
    <subcellularLocation>
        <location evidence="2">Cytoplasm</location>
        <location evidence="2">Perinuclear region</location>
    </subcellularLocation>
</comment>
<dbReference type="PROSITE" id="PS50822">
    <property type="entry name" value="PIWI"/>
    <property type="match status" value="1"/>
</dbReference>
<keyword evidence="4" id="KW-0488">Methylation</keyword>
<dbReference type="GO" id="GO:0043186">
    <property type="term" value="C:P granule"/>
    <property type="evidence" value="ECO:0007669"/>
    <property type="project" value="UniProtKB-ARBA"/>
</dbReference>
<dbReference type="GO" id="GO:0007279">
    <property type="term" value="P:pole cell formation"/>
    <property type="evidence" value="ECO:0007669"/>
    <property type="project" value="UniProtKB-ARBA"/>
</dbReference>
<evidence type="ECO:0000256" key="2">
    <source>
        <dbReference type="ARBA" id="ARBA00004556"/>
    </source>
</evidence>
<dbReference type="eggNOG" id="KOG1042">
    <property type="taxonomic scope" value="Eukaryota"/>
</dbReference>
<evidence type="ECO:0000256" key="1">
    <source>
        <dbReference type="ARBA" id="ARBA00004331"/>
    </source>
</evidence>
<evidence type="ECO:0000256" key="12">
    <source>
        <dbReference type="SAM" id="MobiDB-lite"/>
    </source>
</evidence>
<dbReference type="GO" id="GO:0031507">
    <property type="term" value="P:heterochromatin formation"/>
    <property type="evidence" value="ECO:0007669"/>
    <property type="project" value="UniProtKB-ARBA"/>
</dbReference>
<keyword evidence="6" id="KW-0221">Differentiation</keyword>
<dbReference type="InterPro" id="IPR012337">
    <property type="entry name" value="RNaseH-like_sf"/>
</dbReference>
<dbReference type="FunFam" id="2.170.260.10:FF:000003">
    <property type="entry name" value="Piwi-like RNA-mediated gene silencing 2"/>
    <property type="match status" value="1"/>
</dbReference>
<keyword evidence="10" id="KW-0943">RNA-mediated gene silencing</keyword>
<dbReference type="Pfam" id="PF02171">
    <property type="entry name" value="Piwi"/>
    <property type="match status" value="1"/>
</dbReference>
<feature type="domain" description="Piwi" evidence="14">
    <location>
        <begin position="539"/>
        <end position="836"/>
    </location>
</feature>
<dbReference type="OrthoDB" id="445936at2759"/>
<dbReference type="GO" id="GO:0048471">
    <property type="term" value="C:perinuclear region of cytoplasm"/>
    <property type="evidence" value="ECO:0007669"/>
    <property type="project" value="UniProtKB-SubCell"/>
</dbReference>
<dbReference type="EMBL" id="CH933807">
    <property type="protein sequence ID" value="EDW13338.1"/>
    <property type="molecule type" value="Genomic_DNA"/>
</dbReference>
<evidence type="ECO:0000256" key="11">
    <source>
        <dbReference type="ARBA" id="ARBA00038291"/>
    </source>
</evidence>
<keyword evidence="16" id="KW-1185">Reference proteome</keyword>
<dbReference type="GO" id="GO:0009994">
    <property type="term" value="P:oocyte differentiation"/>
    <property type="evidence" value="ECO:0007669"/>
    <property type="project" value="UniProtKB-ARBA"/>
</dbReference>
<dbReference type="SUPFAM" id="SSF53098">
    <property type="entry name" value="Ribonuclease H-like"/>
    <property type="match status" value="1"/>
</dbReference>
<dbReference type="OMA" id="WSGTCRV"/>
<dbReference type="SUPFAM" id="SSF101690">
    <property type="entry name" value="PAZ domain"/>
    <property type="match status" value="1"/>
</dbReference>
<dbReference type="Pfam" id="PF02170">
    <property type="entry name" value="PAZ"/>
    <property type="match status" value="1"/>
</dbReference>
<dbReference type="InterPro" id="IPR003165">
    <property type="entry name" value="Piwi"/>
</dbReference>
<dbReference type="SMART" id="SM00949">
    <property type="entry name" value="PAZ"/>
    <property type="match status" value="1"/>
</dbReference>
<dbReference type="AlphaFoldDB" id="B4KHC1"/>
<dbReference type="GO" id="GO:0141009">
    <property type="term" value="P:transposable element silencing by piRNA-mediated mRNA destabilization"/>
    <property type="evidence" value="ECO:0007669"/>
    <property type="project" value="UniProtKB-ARBA"/>
</dbReference>
<dbReference type="GO" id="GO:0016891">
    <property type="term" value="F:RNA endonuclease activity producing 5'-phosphomonoesters, hydrolytic mechanism"/>
    <property type="evidence" value="ECO:0007669"/>
    <property type="project" value="UniProtKB-ARBA"/>
</dbReference>
<evidence type="ECO:0000256" key="4">
    <source>
        <dbReference type="ARBA" id="ARBA00022481"/>
    </source>
</evidence>
<dbReference type="PANTHER" id="PTHR22891">
    <property type="entry name" value="EUKARYOTIC TRANSLATION INITIATION FACTOR 2C"/>
    <property type="match status" value="1"/>
</dbReference>
<evidence type="ECO:0000259" key="14">
    <source>
        <dbReference type="PROSITE" id="PS50822"/>
    </source>
</evidence>
<evidence type="ECO:0000256" key="6">
    <source>
        <dbReference type="ARBA" id="ARBA00022782"/>
    </source>
</evidence>
<dbReference type="CDD" id="cd04658">
    <property type="entry name" value="Piwi_piwi-like_Euk"/>
    <property type="match status" value="1"/>
</dbReference>
<evidence type="ECO:0000256" key="7">
    <source>
        <dbReference type="ARBA" id="ARBA00022801"/>
    </source>
</evidence>
<keyword evidence="5" id="KW-0963">Cytoplasm</keyword>
<dbReference type="Pfam" id="PF23278">
    <property type="entry name" value="Piwi_N"/>
    <property type="match status" value="1"/>
</dbReference>
<evidence type="ECO:0008006" key="17">
    <source>
        <dbReference type="Google" id="ProtNLM"/>
    </source>
</evidence>
<dbReference type="CDD" id="cd02845">
    <property type="entry name" value="PAZ_piwi_like"/>
    <property type="match status" value="1"/>
</dbReference>
<comment type="similarity">
    <text evidence="11">Belongs to the argonaute family. Piwi subfamily.</text>
</comment>
<dbReference type="InterPro" id="IPR036397">
    <property type="entry name" value="RNaseH_sf"/>
</dbReference>
<dbReference type="FunFam" id="3.40.50.2300:FF:000404">
    <property type="entry name" value="Argonaut-like protein"/>
    <property type="match status" value="1"/>
</dbReference>
<evidence type="ECO:0000313" key="16">
    <source>
        <dbReference type="Proteomes" id="UP000009192"/>
    </source>
</evidence>
<protein>
    <recommendedName>
        <fullName evidence="17">Aubergine</fullName>
    </recommendedName>
</protein>
<feature type="compositionally biased region" description="Polar residues" evidence="12">
    <location>
        <begin position="36"/>
        <end position="46"/>
    </location>
</feature>
<dbReference type="SMART" id="SM00950">
    <property type="entry name" value="Piwi"/>
    <property type="match status" value="1"/>
</dbReference>
<evidence type="ECO:0000256" key="3">
    <source>
        <dbReference type="ARBA" id="ARBA00022473"/>
    </source>
</evidence>
<evidence type="ECO:0000256" key="10">
    <source>
        <dbReference type="ARBA" id="ARBA00023158"/>
    </source>
</evidence>
<keyword evidence="9" id="KW-0896">Oogenesis</keyword>
<dbReference type="InParanoid" id="B4KHC1"/>
<dbReference type="FunFam" id="3.30.420.10:FF:000014">
    <property type="entry name" value="Piwi-like RNA-mediated gene silencing 1"/>
    <property type="match status" value="1"/>
</dbReference>
<accession>B4KHC1</accession>
<dbReference type="InterPro" id="IPR003100">
    <property type="entry name" value="PAZ_dom"/>
</dbReference>
<reference evidence="15 16" key="1">
    <citation type="journal article" date="2007" name="Nature">
        <title>Evolution of genes and genomes on the Drosophila phylogeny.</title>
        <authorList>
            <consortium name="Drosophila 12 Genomes Consortium"/>
            <person name="Clark A.G."/>
            <person name="Eisen M.B."/>
            <person name="Smith D.R."/>
            <person name="Bergman C.M."/>
            <person name="Oliver B."/>
            <person name="Markow T.A."/>
            <person name="Kaufman T.C."/>
            <person name="Kellis M."/>
            <person name="Gelbart W."/>
            <person name="Iyer V.N."/>
            <person name="Pollard D.A."/>
            <person name="Sackton T.B."/>
            <person name="Larracuente A.M."/>
            <person name="Singh N.D."/>
            <person name="Abad J.P."/>
            <person name="Abt D.N."/>
            <person name="Adryan B."/>
            <person name="Aguade M."/>
            <person name="Akashi H."/>
            <person name="Anderson W.W."/>
            <person name="Aquadro C.F."/>
            <person name="Ardell D.H."/>
            <person name="Arguello R."/>
            <person name="Artieri C.G."/>
            <person name="Barbash D.A."/>
            <person name="Barker D."/>
            <person name="Barsanti P."/>
            <person name="Batterham P."/>
            <person name="Batzoglou S."/>
            <person name="Begun D."/>
            <person name="Bhutkar A."/>
            <person name="Blanco E."/>
            <person name="Bosak S.A."/>
            <person name="Bradley R.K."/>
            <person name="Brand A.D."/>
            <person name="Brent M.R."/>
            <person name="Brooks A.N."/>
            <person name="Brown R.H."/>
            <person name="Butlin R.K."/>
            <person name="Caggese C."/>
            <person name="Calvi B.R."/>
            <person name="Bernardo de Carvalho A."/>
            <person name="Caspi A."/>
            <person name="Castrezana S."/>
            <person name="Celniker S.E."/>
            <person name="Chang J.L."/>
            <person name="Chapple C."/>
            <person name="Chatterji S."/>
            <person name="Chinwalla A."/>
            <person name="Civetta A."/>
            <person name="Clifton S.W."/>
            <person name="Comeron J.M."/>
            <person name="Costello J.C."/>
            <person name="Coyne J.A."/>
            <person name="Daub J."/>
            <person name="David R.G."/>
            <person name="Delcher A.L."/>
            <person name="Delehaunty K."/>
            <person name="Do C.B."/>
            <person name="Ebling H."/>
            <person name="Edwards K."/>
            <person name="Eickbush T."/>
            <person name="Evans J.D."/>
            <person name="Filipski A."/>
            <person name="Findeiss S."/>
            <person name="Freyhult E."/>
            <person name="Fulton L."/>
            <person name="Fulton R."/>
            <person name="Garcia A.C."/>
            <person name="Gardiner A."/>
            <person name="Garfield D.A."/>
            <person name="Garvin B.E."/>
            <person name="Gibson G."/>
            <person name="Gilbert D."/>
            <person name="Gnerre S."/>
            <person name="Godfrey J."/>
            <person name="Good R."/>
            <person name="Gotea V."/>
            <person name="Gravely B."/>
            <person name="Greenberg A.J."/>
            <person name="Griffiths-Jones S."/>
            <person name="Gross S."/>
            <person name="Guigo R."/>
            <person name="Gustafson E.A."/>
            <person name="Haerty W."/>
            <person name="Hahn M.W."/>
            <person name="Halligan D.L."/>
            <person name="Halpern A.L."/>
            <person name="Halter G.M."/>
            <person name="Han M.V."/>
            <person name="Heger A."/>
            <person name="Hillier L."/>
            <person name="Hinrichs A.S."/>
            <person name="Holmes I."/>
            <person name="Hoskins R.A."/>
            <person name="Hubisz M.J."/>
            <person name="Hultmark D."/>
            <person name="Huntley M.A."/>
            <person name="Jaffe D.B."/>
            <person name="Jagadeeshan S."/>
            <person name="Jeck W.R."/>
            <person name="Johnson J."/>
            <person name="Jones C.D."/>
            <person name="Jordan W.C."/>
            <person name="Karpen G.H."/>
            <person name="Kataoka E."/>
            <person name="Keightley P.D."/>
            <person name="Kheradpour P."/>
            <person name="Kirkness E.F."/>
            <person name="Koerich L.B."/>
            <person name="Kristiansen K."/>
            <person name="Kudrna D."/>
            <person name="Kulathinal R.J."/>
            <person name="Kumar S."/>
            <person name="Kwok R."/>
            <person name="Lander E."/>
            <person name="Langley C.H."/>
            <person name="Lapoint R."/>
            <person name="Lazzaro B.P."/>
            <person name="Lee S.J."/>
            <person name="Levesque L."/>
            <person name="Li R."/>
            <person name="Lin C.F."/>
            <person name="Lin M.F."/>
            <person name="Lindblad-Toh K."/>
            <person name="Llopart A."/>
            <person name="Long M."/>
            <person name="Low L."/>
            <person name="Lozovsky E."/>
            <person name="Lu J."/>
            <person name="Luo M."/>
            <person name="Machado C.A."/>
            <person name="Makalowski W."/>
            <person name="Marzo M."/>
            <person name="Matsuda M."/>
            <person name="Matzkin L."/>
            <person name="McAllister B."/>
            <person name="McBride C.S."/>
            <person name="McKernan B."/>
            <person name="McKernan K."/>
            <person name="Mendez-Lago M."/>
            <person name="Minx P."/>
            <person name="Mollenhauer M.U."/>
            <person name="Montooth K."/>
            <person name="Mount S.M."/>
            <person name="Mu X."/>
            <person name="Myers E."/>
            <person name="Negre B."/>
            <person name="Newfeld S."/>
            <person name="Nielsen R."/>
            <person name="Noor M.A."/>
            <person name="O'Grady P."/>
            <person name="Pachter L."/>
            <person name="Papaceit M."/>
            <person name="Parisi M.J."/>
            <person name="Parisi M."/>
            <person name="Parts L."/>
            <person name="Pedersen J.S."/>
            <person name="Pesole G."/>
            <person name="Phillippy A.M."/>
            <person name="Ponting C.P."/>
            <person name="Pop M."/>
            <person name="Porcelli D."/>
            <person name="Powell J.R."/>
            <person name="Prohaska S."/>
            <person name="Pruitt K."/>
            <person name="Puig M."/>
            <person name="Quesneville H."/>
            <person name="Ram K.R."/>
            <person name="Rand D."/>
            <person name="Rasmussen M.D."/>
            <person name="Reed L.K."/>
            <person name="Reenan R."/>
            <person name="Reily A."/>
            <person name="Remington K.A."/>
            <person name="Rieger T.T."/>
            <person name="Ritchie M.G."/>
            <person name="Robin C."/>
            <person name="Rogers Y.H."/>
            <person name="Rohde C."/>
            <person name="Rozas J."/>
            <person name="Rubenfield M.J."/>
            <person name="Ruiz A."/>
            <person name="Russo S."/>
            <person name="Salzberg S.L."/>
            <person name="Sanchez-Gracia A."/>
            <person name="Saranga D.J."/>
            <person name="Sato H."/>
            <person name="Schaeffer S.W."/>
            <person name="Schatz M.C."/>
            <person name="Schlenke T."/>
            <person name="Schwartz R."/>
            <person name="Segarra C."/>
            <person name="Singh R.S."/>
            <person name="Sirot L."/>
            <person name="Sirota M."/>
            <person name="Sisneros N.B."/>
            <person name="Smith C.D."/>
            <person name="Smith T.F."/>
            <person name="Spieth J."/>
            <person name="Stage D.E."/>
            <person name="Stark A."/>
            <person name="Stephan W."/>
            <person name="Strausberg R.L."/>
            <person name="Strempel S."/>
            <person name="Sturgill D."/>
            <person name="Sutton G."/>
            <person name="Sutton G.G."/>
            <person name="Tao W."/>
            <person name="Teichmann S."/>
            <person name="Tobari Y.N."/>
            <person name="Tomimura Y."/>
            <person name="Tsolas J.M."/>
            <person name="Valente V.L."/>
            <person name="Venter E."/>
            <person name="Venter J.C."/>
            <person name="Vicario S."/>
            <person name="Vieira F.G."/>
            <person name="Vilella A.J."/>
            <person name="Villasante A."/>
            <person name="Walenz B."/>
            <person name="Wang J."/>
            <person name="Wasserman M."/>
            <person name="Watts T."/>
            <person name="Wilson D."/>
            <person name="Wilson R.K."/>
            <person name="Wing R.A."/>
            <person name="Wolfner M.F."/>
            <person name="Wong A."/>
            <person name="Wong G.K."/>
            <person name="Wu C.I."/>
            <person name="Wu G."/>
            <person name="Yamamoto D."/>
            <person name="Yang H.P."/>
            <person name="Yang S.P."/>
            <person name="Yorke J.A."/>
            <person name="Yoshida K."/>
            <person name="Zdobnov E."/>
            <person name="Zhang P."/>
            <person name="Zhang Y."/>
            <person name="Zimin A.V."/>
            <person name="Baldwin J."/>
            <person name="Abdouelleil A."/>
            <person name="Abdulkadir J."/>
            <person name="Abebe A."/>
            <person name="Abera B."/>
            <person name="Abreu J."/>
            <person name="Acer S.C."/>
            <person name="Aftuck L."/>
            <person name="Alexander A."/>
            <person name="An P."/>
            <person name="Anderson E."/>
            <person name="Anderson S."/>
            <person name="Arachi H."/>
            <person name="Azer M."/>
            <person name="Bachantsang P."/>
            <person name="Barry A."/>
            <person name="Bayul T."/>
            <person name="Berlin A."/>
            <person name="Bessette D."/>
            <person name="Bloom T."/>
            <person name="Blye J."/>
            <person name="Boguslavskiy L."/>
            <person name="Bonnet C."/>
            <person name="Boukhgalter B."/>
            <person name="Bourzgui I."/>
            <person name="Brown A."/>
            <person name="Cahill P."/>
            <person name="Channer S."/>
            <person name="Cheshatsang Y."/>
            <person name="Chuda L."/>
            <person name="Citroen M."/>
            <person name="Collymore A."/>
            <person name="Cooke P."/>
            <person name="Costello M."/>
            <person name="D'Aco K."/>
            <person name="Daza R."/>
            <person name="De Haan G."/>
            <person name="DeGray S."/>
            <person name="DeMaso C."/>
            <person name="Dhargay N."/>
            <person name="Dooley K."/>
            <person name="Dooley E."/>
            <person name="Doricent M."/>
            <person name="Dorje P."/>
            <person name="Dorjee K."/>
            <person name="Dupes A."/>
            <person name="Elong R."/>
            <person name="Falk J."/>
            <person name="Farina A."/>
            <person name="Faro S."/>
            <person name="Ferguson D."/>
            <person name="Fisher S."/>
            <person name="Foley C.D."/>
            <person name="Franke A."/>
            <person name="Friedrich D."/>
            <person name="Gadbois L."/>
            <person name="Gearin G."/>
            <person name="Gearin C.R."/>
            <person name="Giannoukos G."/>
            <person name="Goode T."/>
            <person name="Graham J."/>
            <person name="Grandbois E."/>
            <person name="Grewal S."/>
            <person name="Gyaltsen K."/>
            <person name="Hafez N."/>
            <person name="Hagos B."/>
            <person name="Hall J."/>
            <person name="Henson C."/>
            <person name="Hollinger A."/>
            <person name="Honan T."/>
            <person name="Huard M.D."/>
            <person name="Hughes L."/>
            <person name="Hurhula B."/>
            <person name="Husby M.E."/>
            <person name="Kamat A."/>
            <person name="Kanga B."/>
            <person name="Kashin S."/>
            <person name="Khazanovich D."/>
            <person name="Kisner P."/>
            <person name="Lance K."/>
            <person name="Lara M."/>
            <person name="Lee W."/>
            <person name="Lennon N."/>
            <person name="Letendre F."/>
            <person name="LeVine R."/>
            <person name="Lipovsky A."/>
            <person name="Liu X."/>
            <person name="Liu J."/>
            <person name="Liu S."/>
            <person name="Lokyitsang T."/>
            <person name="Lokyitsang Y."/>
            <person name="Lubonja R."/>
            <person name="Lui A."/>
            <person name="MacDonald P."/>
            <person name="Magnisalis V."/>
            <person name="Maru K."/>
            <person name="Matthews C."/>
            <person name="McCusker W."/>
            <person name="McDonough S."/>
            <person name="Mehta T."/>
            <person name="Meldrim J."/>
            <person name="Meneus L."/>
            <person name="Mihai O."/>
            <person name="Mihalev A."/>
            <person name="Mihova T."/>
            <person name="Mittelman R."/>
            <person name="Mlenga V."/>
            <person name="Montmayeur A."/>
            <person name="Mulrain L."/>
            <person name="Navidi A."/>
            <person name="Naylor J."/>
            <person name="Negash T."/>
            <person name="Nguyen T."/>
            <person name="Nguyen N."/>
            <person name="Nicol R."/>
            <person name="Norbu C."/>
            <person name="Norbu N."/>
            <person name="Novod N."/>
            <person name="O'Neill B."/>
            <person name="Osman S."/>
            <person name="Markiewicz E."/>
            <person name="Oyono O.L."/>
            <person name="Patti C."/>
            <person name="Phunkhang P."/>
            <person name="Pierre F."/>
            <person name="Priest M."/>
            <person name="Raghuraman S."/>
            <person name="Rege F."/>
            <person name="Reyes R."/>
            <person name="Rise C."/>
            <person name="Rogov P."/>
            <person name="Ross K."/>
            <person name="Ryan E."/>
            <person name="Settipalli S."/>
            <person name="Shea T."/>
            <person name="Sherpa N."/>
            <person name="Shi L."/>
            <person name="Shih D."/>
            <person name="Sparrow T."/>
            <person name="Spaulding J."/>
            <person name="Stalker J."/>
            <person name="Stange-Thomann N."/>
            <person name="Stavropoulos S."/>
            <person name="Stone C."/>
            <person name="Strader C."/>
            <person name="Tesfaye S."/>
            <person name="Thomson T."/>
            <person name="Thoulutsang Y."/>
            <person name="Thoulutsang D."/>
            <person name="Topham K."/>
            <person name="Topping I."/>
            <person name="Tsamla T."/>
            <person name="Vassiliev H."/>
            <person name="Vo A."/>
            <person name="Wangchuk T."/>
            <person name="Wangdi T."/>
            <person name="Weiand M."/>
            <person name="Wilkinson J."/>
            <person name="Wilson A."/>
            <person name="Yadav S."/>
            <person name="Young G."/>
            <person name="Yu Q."/>
            <person name="Zembek L."/>
            <person name="Zhong D."/>
            <person name="Zimmer A."/>
            <person name="Zwirko Z."/>
            <person name="Jaffe D.B."/>
            <person name="Alvarez P."/>
            <person name="Brockman W."/>
            <person name="Butler J."/>
            <person name="Chin C."/>
            <person name="Gnerre S."/>
            <person name="Grabherr M."/>
            <person name="Kleber M."/>
            <person name="Mauceli E."/>
            <person name="MacCallum I."/>
        </authorList>
    </citation>
    <scope>NUCLEOTIDE SEQUENCE [LARGE SCALE GENOMIC DNA]</scope>
    <source>
        <strain evidence="16">Tucson 15081-1352.22</strain>
    </source>
</reference>
<evidence type="ECO:0000256" key="8">
    <source>
        <dbReference type="ARBA" id="ARBA00022884"/>
    </source>
</evidence>
<dbReference type="HOGENOM" id="CLU_008813_0_0_1"/>
<dbReference type="Gene3D" id="2.170.260.10">
    <property type="entry name" value="paz domain"/>
    <property type="match status" value="1"/>
</dbReference>
<sequence length="850" mass="97279">MNNLPVNLAHSRGRGRGTNRNEDLNRGPAPILGQPLGTTSESSGQQDDIRKANLCSEGAEGDARGSLRGRRILSDVVHSRPTGLVTKVGSTGRKITVQTNYFKVKKPPNWTIYQYRVDFVPDVDNTRLRRGLLSEHRQLLGGYIFDGTVLFCITQFKQIPNSPYVLELLTKNRGGENILIKIKHVGTVESADNQQFQVLNLILRRALEGLQLQLVSRNFFDPQAKIVLDRFRVELWPGYTTSIRQHESDILLCTEIAHKVMRTDSLYHVLSKVIRESDDYQAAFKREVIGVIVLTDYNNKTYRVDDVDFQASPMSTFNSKDGDISYVEYYKKRYNITIRDYKQPLLVSHPTQKNIRGGINQLIMLIPELARATGLTDEMRSNFQLMKAMGEHTRLMPNRRIDRLRVFNQRLQESQQSIEVLKSWNIELDKSLVEIPGRVLPSEKIVFGNQKRFLCDARADWTFEFRSNSMFTHIDIKRWYVITPRRSIRETQEFVKLCIRAASGMKMHISEPRYDEMPDDRSGNYSQAIDNAVARDPQIIMLVLKTNNEEKYSCIKKRTCVDRPVPSQVVTLRTIAPRPERASGLMSVATKVVIQMNAKLMGAPWMIELPLRGLMTVGFDVCHSSKNKNKSYGALVATMDMKSSTRYFSSVSEHMKGQELSDQMSLKMTCALKAYREHHGALPERILFYRDGVGDGQLYQVVNTEVKFLKNQLDQIYKSAGKEEGCRMAFIVVTKRINTRYFVNMRNPEPGTVIDDIITLPERYDFFLVSQAVHQGTVSPTSYNVIHDNMGLQADKLQMLSYKMTHIYYNWSGTCRVPAVCQYAHKLAFLVAESIHRSPSSGLENQLYFL</sequence>
<gene>
    <name evidence="15" type="primary">Dmoj\GI18157</name>
    <name evidence="15" type="ORF">Dmoj_GI18157</name>
</gene>
<evidence type="ECO:0000256" key="9">
    <source>
        <dbReference type="ARBA" id="ARBA00022943"/>
    </source>
</evidence>
<dbReference type="GO" id="GO:0034584">
    <property type="term" value="F:piRNA binding"/>
    <property type="evidence" value="ECO:0007669"/>
    <property type="project" value="UniProtKB-ARBA"/>
</dbReference>
<keyword evidence="3" id="KW-0217">Developmental protein</keyword>